<dbReference type="Proteomes" id="UP000602395">
    <property type="component" value="Unassembled WGS sequence"/>
</dbReference>
<sequence>MARHGTARARRRREFTLTTLNVRLLSDGRLAARAYGRPTRGGRGTYTSFRVPDDPEISTLIDRAAARAATLWSGHRGLG</sequence>
<gene>
    <name evidence="1" type="ORF">IDF66_18650</name>
</gene>
<name>A0ABR7WFR1_9ACTN</name>
<keyword evidence="2" id="KW-1185">Reference proteome</keyword>
<dbReference type="EMBL" id="JACWMS010000004">
    <property type="protein sequence ID" value="MBD1321603.1"/>
    <property type="molecule type" value="Genomic_DNA"/>
</dbReference>
<organism evidence="1 2">
    <name type="scientific">Gordonia hankookensis</name>
    <dbReference type="NCBI Taxonomy" id="589403"/>
    <lineage>
        <taxon>Bacteria</taxon>
        <taxon>Bacillati</taxon>
        <taxon>Actinomycetota</taxon>
        <taxon>Actinomycetes</taxon>
        <taxon>Mycobacteriales</taxon>
        <taxon>Gordoniaceae</taxon>
        <taxon>Gordonia</taxon>
    </lineage>
</organism>
<evidence type="ECO:0000313" key="2">
    <source>
        <dbReference type="Proteomes" id="UP000602395"/>
    </source>
</evidence>
<reference evidence="1 2" key="1">
    <citation type="submission" date="2020-09" db="EMBL/GenBank/DDBJ databases">
        <title>Novel species in genus Gordonia.</title>
        <authorList>
            <person name="Zhang G."/>
        </authorList>
    </citation>
    <scope>NUCLEOTIDE SEQUENCE [LARGE SCALE GENOMIC DNA]</scope>
    <source>
        <strain evidence="1 2">ON-33</strain>
    </source>
</reference>
<evidence type="ECO:0000313" key="1">
    <source>
        <dbReference type="EMBL" id="MBD1321603.1"/>
    </source>
</evidence>
<accession>A0ABR7WFR1</accession>
<comment type="caution">
    <text evidence="1">The sequence shown here is derived from an EMBL/GenBank/DDBJ whole genome shotgun (WGS) entry which is preliminary data.</text>
</comment>
<protein>
    <submittedName>
        <fullName evidence="1">Uncharacterized protein</fullName>
    </submittedName>
</protein>
<proteinExistence type="predicted"/>